<comment type="cofactor">
    <cofactor evidence="2">
        <name>Mg(2+)</name>
        <dbReference type="ChEBI" id="CHEBI:18420"/>
    </cofactor>
</comment>
<sequence>MSSNDGLLALALEVALNTGELLMHRPAAFEISSKTNAIDIATQMDHASEKLIVSQILKARPDDGFIGEEGVSIPSRSGITWVIDPIDGTVNYLYGLPGWNISIGAKDEQGSLVGVVHAPTVNSTWTAIRGGGSYFNGVRISCNDPVPLNLALIGTGFAYNLHDRIRQGEVVAALLPQIRDLRRMGSAAVDISYVAMGAFDGYFEFGLKEWDSAAGSLIATEAGAIYTTDAAGITVCAGPTLHPVLVAALAI</sequence>
<keyword evidence="5" id="KW-0479">Metal-binding</keyword>
<dbReference type="GO" id="GO:0007165">
    <property type="term" value="P:signal transduction"/>
    <property type="evidence" value="ECO:0007669"/>
    <property type="project" value="TreeGrafter"/>
</dbReference>
<gene>
    <name evidence="8" type="ORF">UFOPK3174_00343</name>
</gene>
<name>A0A6J6ZN37_9ZZZZ</name>
<dbReference type="EMBL" id="CAFABH010000004">
    <property type="protein sequence ID" value="CAB4823010.1"/>
    <property type="molecule type" value="Genomic_DNA"/>
</dbReference>
<dbReference type="Gene3D" id="3.40.190.80">
    <property type="match status" value="1"/>
</dbReference>
<evidence type="ECO:0000313" key="8">
    <source>
        <dbReference type="EMBL" id="CAB4823010.1"/>
    </source>
</evidence>
<reference evidence="8" key="1">
    <citation type="submission" date="2020-05" db="EMBL/GenBank/DDBJ databases">
        <authorList>
            <person name="Chiriac C."/>
            <person name="Salcher M."/>
            <person name="Ghai R."/>
            <person name="Kavagutti S V."/>
        </authorList>
    </citation>
    <scope>NUCLEOTIDE SEQUENCE</scope>
</reference>
<dbReference type="PANTHER" id="PTHR20854">
    <property type="entry name" value="INOSITOL MONOPHOSPHATASE"/>
    <property type="match status" value="1"/>
</dbReference>
<protein>
    <recommendedName>
        <fullName evidence="4">inositol-phosphate phosphatase</fullName>
        <ecNumber evidence="4">3.1.3.25</ecNumber>
    </recommendedName>
</protein>
<dbReference type="PROSITE" id="PS00629">
    <property type="entry name" value="IMP_1"/>
    <property type="match status" value="1"/>
</dbReference>
<dbReference type="SUPFAM" id="SSF56655">
    <property type="entry name" value="Carbohydrate phosphatase"/>
    <property type="match status" value="1"/>
</dbReference>
<dbReference type="GO" id="GO:0046872">
    <property type="term" value="F:metal ion binding"/>
    <property type="evidence" value="ECO:0007669"/>
    <property type="project" value="UniProtKB-KW"/>
</dbReference>
<dbReference type="InterPro" id="IPR020583">
    <property type="entry name" value="Inositol_monoP_metal-BS"/>
</dbReference>
<dbReference type="GO" id="GO:0008934">
    <property type="term" value="F:inositol monophosphate 1-phosphatase activity"/>
    <property type="evidence" value="ECO:0007669"/>
    <property type="project" value="InterPro"/>
</dbReference>
<dbReference type="GO" id="GO:0006020">
    <property type="term" value="P:inositol metabolic process"/>
    <property type="evidence" value="ECO:0007669"/>
    <property type="project" value="TreeGrafter"/>
</dbReference>
<dbReference type="PANTHER" id="PTHR20854:SF4">
    <property type="entry name" value="INOSITOL-1-MONOPHOSPHATASE-RELATED"/>
    <property type="match status" value="1"/>
</dbReference>
<dbReference type="PROSITE" id="PS00630">
    <property type="entry name" value="IMP_2"/>
    <property type="match status" value="1"/>
</dbReference>
<keyword evidence="7" id="KW-0460">Magnesium</keyword>
<comment type="similarity">
    <text evidence="3">Belongs to the inositol monophosphatase superfamily.</text>
</comment>
<proteinExistence type="inferred from homology"/>
<evidence type="ECO:0000256" key="4">
    <source>
        <dbReference type="ARBA" id="ARBA00013106"/>
    </source>
</evidence>
<dbReference type="EC" id="3.1.3.25" evidence="4"/>
<dbReference type="InterPro" id="IPR020550">
    <property type="entry name" value="Inositol_monophosphatase_CS"/>
</dbReference>
<comment type="catalytic activity">
    <reaction evidence="1">
        <text>a myo-inositol phosphate + H2O = myo-inositol + phosphate</text>
        <dbReference type="Rhea" id="RHEA:24056"/>
        <dbReference type="ChEBI" id="CHEBI:15377"/>
        <dbReference type="ChEBI" id="CHEBI:17268"/>
        <dbReference type="ChEBI" id="CHEBI:43474"/>
        <dbReference type="ChEBI" id="CHEBI:84139"/>
        <dbReference type="EC" id="3.1.3.25"/>
    </reaction>
</comment>
<evidence type="ECO:0000256" key="2">
    <source>
        <dbReference type="ARBA" id="ARBA00001946"/>
    </source>
</evidence>
<dbReference type="InterPro" id="IPR000760">
    <property type="entry name" value="Inositol_monophosphatase-like"/>
</dbReference>
<dbReference type="Gene3D" id="3.30.540.10">
    <property type="entry name" value="Fructose-1,6-Bisphosphatase, subunit A, domain 1"/>
    <property type="match status" value="1"/>
</dbReference>
<evidence type="ECO:0000256" key="5">
    <source>
        <dbReference type="ARBA" id="ARBA00022723"/>
    </source>
</evidence>
<evidence type="ECO:0000256" key="7">
    <source>
        <dbReference type="ARBA" id="ARBA00022842"/>
    </source>
</evidence>
<evidence type="ECO:0000256" key="1">
    <source>
        <dbReference type="ARBA" id="ARBA00001033"/>
    </source>
</evidence>
<evidence type="ECO:0000256" key="3">
    <source>
        <dbReference type="ARBA" id="ARBA00009759"/>
    </source>
</evidence>
<keyword evidence="6" id="KW-0378">Hydrolase</keyword>
<dbReference type="InterPro" id="IPR033942">
    <property type="entry name" value="IMPase"/>
</dbReference>
<dbReference type="CDD" id="cd01639">
    <property type="entry name" value="IMPase"/>
    <property type="match status" value="1"/>
</dbReference>
<dbReference type="AlphaFoldDB" id="A0A6J6ZN37"/>
<dbReference type="Pfam" id="PF00459">
    <property type="entry name" value="Inositol_P"/>
    <property type="match status" value="1"/>
</dbReference>
<evidence type="ECO:0000256" key="6">
    <source>
        <dbReference type="ARBA" id="ARBA00022801"/>
    </source>
</evidence>
<dbReference type="PRINTS" id="PR00377">
    <property type="entry name" value="IMPHPHTASES"/>
</dbReference>
<dbReference type="GO" id="GO:0046854">
    <property type="term" value="P:phosphatidylinositol phosphate biosynthetic process"/>
    <property type="evidence" value="ECO:0007669"/>
    <property type="project" value="InterPro"/>
</dbReference>
<organism evidence="8">
    <name type="scientific">freshwater metagenome</name>
    <dbReference type="NCBI Taxonomy" id="449393"/>
    <lineage>
        <taxon>unclassified sequences</taxon>
        <taxon>metagenomes</taxon>
        <taxon>ecological metagenomes</taxon>
    </lineage>
</organism>
<accession>A0A6J6ZN37</accession>